<comment type="caution">
    <text evidence="1">The sequence shown here is derived from an EMBL/GenBank/DDBJ whole genome shotgun (WGS) entry which is preliminary data.</text>
</comment>
<evidence type="ECO:0000313" key="2">
    <source>
        <dbReference type="Proteomes" id="UP001165960"/>
    </source>
</evidence>
<dbReference type="Proteomes" id="UP001165960">
    <property type="component" value="Unassembled WGS sequence"/>
</dbReference>
<reference evidence="1" key="1">
    <citation type="submission" date="2022-04" db="EMBL/GenBank/DDBJ databases">
        <title>Genome of the entomopathogenic fungus Entomophthora muscae.</title>
        <authorList>
            <person name="Elya C."/>
            <person name="Lovett B.R."/>
            <person name="Lee E."/>
            <person name="Macias A.M."/>
            <person name="Hajek A.E."/>
            <person name="De Bivort B.L."/>
            <person name="Kasson M.T."/>
            <person name="De Fine Licht H.H."/>
            <person name="Stajich J.E."/>
        </authorList>
    </citation>
    <scope>NUCLEOTIDE SEQUENCE</scope>
    <source>
        <strain evidence="1">Berkeley</strain>
    </source>
</reference>
<dbReference type="EMBL" id="QTSX02004973">
    <property type="protein sequence ID" value="KAJ9063329.1"/>
    <property type="molecule type" value="Genomic_DNA"/>
</dbReference>
<gene>
    <name evidence="1" type="ORF">DSO57_1001234</name>
</gene>
<keyword evidence="2" id="KW-1185">Reference proteome</keyword>
<organism evidence="1 2">
    <name type="scientific">Entomophthora muscae</name>
    <dbReference type="NCBI Taxonomy" id="34485"/>
    <lineage>
        <taxon>Eukaryota</taxon>
        <taxon>Fungi</taxon>
        <taxon>Fungi incertae sedis</taxon>
        <taxon>Zoopagomycota</taxon>
        <taxon>Entomophthoromycotina</taxon>
        <taxon>Entomophthoromycetes</taxon>
        <taxon>Entomophthorales</taxon>
        <taxon>Entomophthoraceae</taxon>
        <taxon>Entomophthora</taxon>
    </lineage>
</organism>
<evidence type="ECO:0000313" key="1">
    <source>
        <dbReference type="EMBL" id="KAJ9063329.1"/>
    </source>
</evidence>
<sequence>MDEKRGSFYEGKRPPKGLSLVLLSSAIPIVYRDNQVLGLSINPGFPSWSLPKNLPVSSRISLGVKEWCSTLQNLWSFPHFPSLLCSVHIIRVPELPGLFCYSNGEVQLGSSACWMPFLATPVPYPQRGFLVKHLTTDNANFLHVTAPAAAPGSGTGSPASLS</sequence>
<name>A0ACC2SM26_9FUNG</name>
<accession>A0ACC2SM26</accession>
<protein>
    <submittedName>
        <fullName evidence="1">Uncharacterized protein</fullName>
    </submittedName>
</protein>
<proteinExistence type="predicted"/>